<keyword evidence="4 5" id="KW-0732">Signal</keyword>
<evidence type="ECO:0000313" key="7">
    <source>
        <dbReference type="Proteomes" id="UP000693981"/>
    </source>
</evidence>
<evidence type="ECO:0000256" key="1">
    <source>
        <dbReference type="ARBA" id="ARBA00004613"/>
    </source>
</evidence>
<comment type="function">
    <text evidence="5">Effector that suppresses plant defense responses during pathogen infection.</text>
</comment>
<evidence type="ECO:0000256" key="3">
    <source>
        <dbReference type="ARBA" id="ARBA00022525"/>
    </source>
</evidence>
<accession>A0A8T1VSL8</accession>
<comment type="domain">
    <text evidence="5">The RxLR-dEER motif acts to carry the protein into the host cell cytoplasm through binding to cell surface phosphatidylinositol-3-phosphate.</text>
</comment>
<comment type="similarity">
    <text evidence="2 5">Belongs to the RxLR effector family.</text>
</comment>
<feature type="chain" id="PRO_5035959356" description="RxLR effector protein" evidence="5">
    <location>
        <begin position="24"/>
        <end position="135"/>
    </location>
</feature>
<dbReference type="Proteomes" id="UP000693981">
    <property type="component" value="Unassembled WGS sequence"/>
</dbReference>
<dbReference type="GO" id="GO:0005576">
    <property type="term" value="C:extracellular region"/>
    <property type="evidence" value="ECO:0007669"/>
    <property type="project" value="UniProtKB-SubCell"/>
</dbReference>
<evidence type="ECO:0000256" key="2">
    <source>
        <dbReference type="ARBA" id="ARBA00010400"/>
    </source>
</evidence>
<feature type="signal peptide" evidence="5">
    <location>
        <begin position="1"/>
        <end position="23"/>
    </location>
</feature>
<dbReference type="AlphaFoldDB" id="A0A8T1VSL8"/>
<comment type="caution">
    <text evidence="6">The sequence shown here is derived from an EMBL/GenBank/DDBJ whole genome shotgun (WGS) entry which is preliminary data.</text>
</comment>
<comment type="subcellular location">
    <subcellularLocation>
        <location evidence="1 5">Secreted</location>
    </subcellularLocation>
</comment>
<evidence type="ECO:0000256" key="5">
    <source>
        <dbReference type="RuleBase" id="RU367124"/>
    </source>
</evidence>
<dbReference type="Pfam" id="PF16810">
    <property type="entry name" value="RXLR"/>
    <property type="match status" value="1"/>
</dbReference>
<keyword evidence="7" id="KW-1185">Reference proteome</keyword>
<sequence length="135" mass="14693">MRLSCVLLATAVTLLTNTDAVSAAKHIEHPKISPLIATDAPLESTTKHNIKRNLRTAKPGDEVSTGTSITDEERMFIYGVFGKIIAAGEKPMAATRAMKKPQEYQQWIAAGLSPSAVRVDVMKIPPWIKNRALAL</sequence>
<organism evidence="6 7">
    <name type="scientific">Phytophthora boehmeriae</name>
    <dbReference type="NCBI Taxonomy" id="109152"/>
    <lineage>
        <taxon>Eukaryota</taxon>
        <taxon>Sar</taxon>
        <taxon>Stramenopiles</taxon>
        <taxon>Oomycota</taxon>
        <taxon>Peronosporomycetes</taxon>
        <taxon>Peronosporales</taxon>
        <taxon>Peronosporaceae</taxon>
        <taxon>Phytophthora</taxon>
    </lineage>
</organism>
<dbReference type="OrthoDB" id="127337at2759"/>
<evidence type="ECO:0000256" key="4">
    <source>
        <dbReference type="ARBA" id="ARBA00022729"/>
    </source>
</evidence>
<evidence type="ECO:0000313" key="6">
    <source>
        <dbReference type="EMBL" id="KAG7383946.1"/>
    </source>
</evidence>
<name>A0A8T1VSL8_9STRA</name>
<gene>
    <name evidence="6" type="ORF">PHYBOEH_009724</name>
</gene>
<reference evidence="6" key="1">
    <citation type="submission" date="2021-02" db="EMBL/GenBank/DDBJ databases">
        <authorList>
            <person name="Palmer J.M."/>
        </authorList>
    </citation>
    <scope>NUCLEOTIDE SEQUENCE</scope>
    <source>
        <strain evidence="6">SCRP23</strain>
    </source>
</reference>
<keyword evidence="3 5" id="KW-0964">Secreted</keyword>
<protein>
    <recommendedName>
        <fullName evidence="5">RxLR effector protein</fullName>
    </recommendedName>
</protein>
<dbReference type="EMBL" id="JAGDFL010000623">
    <property type="protein sequence ID" value="KAG7383946.1"/>
    <property type="molecule type" value="Genomic_DNA"/>
</dbReference>
<dbReference type="InterPro" id="IPR031825">
    <property type="entry name" value="RXLR"/>
</dbReference>
<proteinExistence type="inferred from homology"/>